<reference evidence="1 2" key="1">
    <citation type="journal article" date="2015" name="Genome Biol. Evol.">
        <title>Phylogenomic analyses indicate that early fungi evolved digesting cell walls of algal ancestors of land plants.</title>
        <authorList>
            <person name="Chang Y."/>
            <person name="Wang S."/>
            <person name="Sekimoto S."/>
            <person name="Aerts A.L."/>
            <person name="Choi C."/>
            <person name="Clum A."/>
            <person name="LaButti K.M."/>
            <person name="Lindquist E.A."/>
            <person name="Yee Ngan C."/>
            <person name="Ohm R.A."/>
            <person name="Salamov A.A."/>
            <person name="Grigoriev I.V."/>
            <person name="Spatafora J.W."/>
            <person name="Berbee M.L."/>
        </authorList>
    </citation>
    <scope>NUCLEOTIDE SEQUENCE [LARGE SCALE GENOMIC DNA]</scope>
    <source>
        <strain evidence="1 2">JEL478</strain>
    </source>
</reference>
<keyword evidence="2" id="KW-1185">Reference proteome</keyword>
<evidence type="ECO:0000313" key="2">
    <source>
        <dbReference type="Proteomes" id="UP000070544"/>
    </source>
</evidence>
<name>A0A139AAV6_GONPJ</name>
<protein>
    <submittedName>
        <fullName evidence="1">Uncharacterized protein</fullName>
    </submittedName>
</protein>
<gene>
    <name evidence="1" type="ORF">M427DRAFT_360113</name>
</gene>
<accession>A0A139AAV6</accession>
<dbReference type="EMBL" id="KQ965773">
    <property type="protein sequence ID" value="KXS13936.1"/>
    <property type="molecule type" value="Genomic_DNA"/>
</dbReference>
<sequence>MSSLSCSLLPPTTHSALINAYSSTSFSASGLAVVPIAPCLDTQTHPRRLELSIFIPPPPIRARVEYRLLYYTRLEFHHRCLDHSSRSVVPLTHHMCGRLTDTQLEPPHVHMDFFATSYRLGNTPKFVSHRAGSEFSPEPRWVWCRSTLDFNHRTCTHIHTVLLGLFCRLNYTLLSVSRLAGSNFPLDPRRMSCPPTPILIYTTPTTPHPRLPPIACPTFVYLGPLDVAVGFSGSICFLRTLAF</sequence>
<dbReference type="Proteomes" id="UP000070544">
    <property type="component" value="Unassembled WGS sequence"/>
</dbReference>
<proteinExistence type="predicted"/>
<organism evidence="1 2">
    <name type="scientific">Gonapodya prolifera (strain JEL478)</name>
    <name type="common">Monoblepharis prolifera</name>
    <dbReference type="NCBI Taxonomy" id="1344416"/>
    <lineage>
        <taxon>Eukaryota</taxon>
        <taxon>Fungi</taxon>
        <taxon>Fungi incertae sedis</taxon>
        <taxon>Chytridiomycota</taxon>
        <taxon>Chytridiomycota incertae sedis</taxon>
        <taxon>Monoblepharidomycetes</taxon>
        <taxon>Monoblepharidales</taxon>
        <taxon>Gonapodyaceae</taxon>
        <taxon>Gonapodya</taxon>
    </lineage>
</organism>
<evidence type="ECO:0000313" key="1">
    <source>
        <dbReference type="EMBL" id="KXS13936.1"/>
    </source>
</evidence>
<dbReference type="AlphaFoldDB" id="A0A139AAV6"/>